<dbReference type="EMBL" id="ML978125">
    <property type="protein sequence ID" value="KAF2099286.1"/>
    <property type="molecule type" value="Genomic_DNA"/>
</dbReference>
<comment type="caution">
    <text evidence="1">The sequence shown here is derived from an EMBL/GenBank/DDBJ whole genome shotgun (WGS) entry which is preliminary data.</text>
</comment>
<keyword evidence="2" id="KW-1185">Reference proteome</keyword>
<protein>
    <submittedName>
        <fullName evidence="1">Uncharacterized protein</fullName>
    </submittedName>
</protein>
<evidence type="ECO:0000313" key="2">
    <source>
        <dbReference type="Proteomes" id="UP000799772"/>
    </source>
</evidence>
<reference evidence="1" key="1">
    <citation type="journal article" date="2020" name="Stud. Mycol.">
        <title>101 Dothideomycetes genomes: a test case for predicting lifestyles and emergence of pathogens.</title>
        <authorList>
            <person name="Haridas S."/>
            <person name="Albert R."/>
            <person name="Binder M."/>
            <person name="Bloem J."/>
            <person name="Labutti K."/>
            <person name="Salamov A."/>
            <person name="Andreopoulos B."/>
            <person name="Baker S."/>
            <person name="Barry K."/>
            <person name="Bills G."/>
            <person name="Bluhm B."/>
            <person name="Cannon C."/>
            <person name="Castanera R."/>
            <person name="Culley D."/>
            <person name="Daum C."/>
            <person name="Ezra D."/>
            <person name="Gonzalez J."/>
            <person name="Henrissat B."/>
            <person name="Kuo A."/>
            <person name="Liang C."/>
            <person name="Lipzen A."/>
            <person name="Lutzoni F."/>
            <person name="Magnuson J."/>
            <person name="Mondo S."/>
            <person name="Nolan M."/>
            <person name="Ohm R."/>
            <person name="Pangilinan J."/>
            <person name="Park H.-J."/>
            <person name="Ramirez L."/>
            <person name="Alfaro M."/>
            <person name="Sun H."/>
            <person name="Tritt A."/>
            <person name="Yoshinaga Y."/>
            <person name="Zwiers L.-H."/>
            <person name="Turgeon B."/>
            <person name="Goodwin S."/>
            <person name="Spatafora J."/>
            <person name="Crous P."/>
            <person name="Grigoriev I."/>
        </authorList>
    </citation>
    <scope>NUCLEOTIDE SEQUENCE</scope>
    <source>
        <strain evidence="1">CBS 133067</strain>
    </source>
</reference>
<sequence length="326" mass="36361">MEKRERWILTKTWSITPGSELQLGTIIANPYDPLRTLQPRGPIPVPNALLNPTVKIEQVAQNSTHELADAFRRWANNNPSITVGSLSKKGEGSPELSWTFHELQSHIMRPELDYVERAIEVRDVRAYSDGRGLIRILSEAIFASHRSVYMVTGIAVAIGAQMKPIKIDSTGPQESTQADGSTQVVPITGGSSGFGYGGNTNMDPFKESCDFVFAYQLSEIRRYPRMEHIPYWAYTPTEHSEEGQPMRHSGILRRTQTKKSGLKVAQAEESAPNIKKEIKKPDAGTKLAPTQLGPFGAILRQGARKKMVGRNIGEEAKFDQFMERIE</sequence>
<evidence type="ECO:0000313" key="1">
    <source>
        <dbReference type="EMBL" id="KAF2099286.1"/>
    </source>
</evidence>
<proteinExistence type="predicted"/>
<dbReference type="OrthoDB" id="4500473at2759"/>
<dbReference type="AlphaFoldDB" id="A0A9P4IJH3"/>
<accession>A0A9P4IJH3</accession>
<name>A0A9P4IJH3_9PEZI</name>
<dbReference type="Proteomes" id="UP000799772">
    <property type="component" value="Unassembled WGS sequence"/>
</dbReference>
<gene>
    <name evidence="1" type="ORF">NA57DRAFT_74788</name>
</gene>
<organism evidence="1 2">
    <name type="scientific">Rhizodiscina lignyota</name>
    <dbReference type="NCBI Taxonomy" id="1504668"/>
    <lineage>
        <taxon>Eukaryota</taxon>
        <taxon>Fungi</taxon>
        <taxon>Dikarya</taxon>
        <taxon>Ascomycota</taxon>
        <taxon>Pezizomycotina</taxon>
        <taxon>Dothideomycetes</taxon>
        <taxon>Pleosporomycetidae</taxon>
        <taxon>Aulographales</taxon>
        <taxon>Rhizodiscinaceae</taxon>
        <taxon>Rhizodiscina</taxon>
    </lineage>
</organism>